<dbReference type="InterPro" id="IPR016039">
    <property type="entry name" value="Thiolase-like"/>
</dbReference>
<reference evidence="6" key="2">
    <citation type="submission" date="2016-04" db="UniProtKB">
        <authorList>
            <consortium name="EnsemblMetazoa"/>
        </authorList>
    </citation>
    <scope>IDENTIFICATION</scope>
</reference>
<dbReference type="CDD" id="cd08954">
    <property type="entry name" value="KR_1_FAS_SDR_x"/>
    <property type="match status" value="1"/>
</dbReference>
<dbReference type="PROSITE" id="PS52004">
    <property type="entry name" value="KS3_2"/>
    <property type="match status" value="1"/>
</dbReference>
<sequence>MLLEHSYEAIIDAGINPKQLRGKDTAVIIGISIIDAQKKFLYEDYQLDGLNIIGCSKATIANMISYCLDLKGPSYTVDTACSSSLYALALGYYYIMSGKCEDAIIGTANLCFHSIINLQFTRLGILSPDGCCRPFDSAGNGYSRSETVAVIYLQKAKNAKRIYAICPHIKLNSDGYKEEGITYPSMHMQSTLLTEFYNECGISTSCLDYIEAHGTGTKAGDFQEVNAIYNVLCKNRKTPLMIGSVKSNLGHAEPASAFIQIIKAIIAFETGFVPPNINYTSPRNDIYALMNGNVRVVQELMPIKNGYIAINSFGFGGSNAHTLLKWNRKQKVNNGVPNDDLPRLVILSGRTKESVKLFLNDIANHPIDVEYIRLLHDIHADNIEGHPWRGYTILNTLQQDSIKEIQNCERMKRPVWFIFSALGSQWPGMEEKICENALNAFLGIIAIQIGLVDLLTSLGIIPDYIISHSGGELGCAYADKCLTIEQTILAAYFISLAYAEGKIIHISMAIVNIDYEYLKNICPADIKIVCRNSKNNSIFHNIYVKEIYCKRPYHSSYLVSMETQLLFNLNKIIPQPKKRTPKWISTSIPRTEWLTSGKLSSADYHTRSILNTVLFEQTLHLIPNNAITIELAPCGVLQHVLKESLHPEVTNIVLTQRTEQNKNVIFQGIGRLYNCGLQPQVANLYPPVEYPVSRGTAMISPSIRWDHSEDWFIPCCKKSIKSRERYIEILLDDLEYEYMSGYIIDEKNLLPTASYLAFVWETIGMMKGQTHTTIPIIFQDVNFIHAVHLSKHNAIQLKIIIQKDGKFEIIEEDRVVVIGTVYETSNPEMTSTDLLWENDEEEHMTAQDIYKELKLRGYQYSCWFHGLKSASISGKKGHIIWRNNWITFIDAMLQINILGYDTRDLCVLTSIQKLVINPMLHNQKLRNNTNDVEGITKIKNQLQVQIYKEIDMITAGGVEIQGLKVTQITRQKLVQDVVTEIYTFVAHCDRAQICLYEAIRIAVQLAVENHQIVKVKAVELVEDEDDVAVECLSSSLLVKAFDETPLIQTNITLLTSSNRFNPADLSPNISIENFKKSSINDKALIVAGFNLLSKKQSSLKRLLSFLREDGYLLTREKCNVIDYKKYLQQYELNVILEKRTDKEMIVLLKKKIFVKERIIVYINNDNFNWLENLKQLLSDENKLDKNSRIIIVGQGDFKCGLLGFINCLRKESDSECVRSVLVQDEEAPKFSLQDPFYVQQLEKDMTINVLRANKTWGSYRYLKLMQSEARPVSTAHVCQMVRGDLSTFCWIENNRSIMFRREDLVHVIYSSLNFRDVMFTTGKLTSHEAILKGRLFQSFSLGMEYAGWDANGQRVMGICDTDSIANVVVKDKDLCWKIPDAWTFEEAATIPCVYSTVYMALYIYGKMKKGDKILIHSGTGGVGQAAIHLALNEGCEVFTTVSTEDKRNFIKKMFPIISDGHIGNSRDISFEQMIMQQTKDRGVDIVLNSLVEEKLIASVRCLAQNGRFLEIGKFDFVSNNPLSRCMFQKGISFYGIMLENIFTGNRKYTALLSKMIADGLKNGTIKPFQVLKIFPKTNIEEAFRYMANGKHMGKIMINIHEKDEPFNKHILAYRRYYCLRDRNYIILGGLGGFGLELTDWLIFRGARNVILISRNGIKNGYQRMKIRLWKSYGVNVLIIKNIDIADLKDCEYLLRTAEKEAPVDAIFNLSVELKDNVLKNQTAETFAVPFQSKARATQTLDTLSRKICLKLRHFVVFSSVSCGRGNAGQTNYGMANSIMERICEKRAEEGLPGLVIQWGAIGDVGLIGDMQKNNKEIIINGTLRQKISSCLNELDKFLLQSWPIVSSMVLAEKTMKFGSLIETVANILDLSNIKAINPNSSLVELGMDSVIIIEIKQTLEREFNIFFTAKEIRNLTLGNFIKMSV</sequence>
<dbReference type="SMART" id="SM00825">
    <property type="entry name" value="PKS_KS"/>
    <property type="match status" value="1"/>
</dbReference>
<dbReference type="InterPro" id="IPR020841">
    <property type="entry name" value="PKS_Beta-ketoAc_synthase_dom"/>
</dbReference>
<evidence type="ECO:0000259" key="5">
    <source>
        <dbReference type="PROSITE" id="PS52004"/>
    </source>
</evidence>
<dbReference type="Gene3D" id="3.10.129.110">
    <property type="entry name" value="Polyketide synthase dehydratase"/>
    <property type="match status" value="1"/>
</dbReference>
<evidence type="ECO:0000256" key="3">
    <source>
        <dbReference type="ARBA" id="ARBA00022679"/>
    </source>
</evidence>
<dbReference type="InterPro" id="IPR036291">
    <property type="entry name" value="NAD(P)-bd_dom_sf"/>
</dbReference>
<dbReference type="InterPro" id="IPR020843">
    <property type="entry name" value="ER"/>
</dbReference>
<dbReference type="InterPro" id="IPR016035">
    <property type="entry name" value="Acyl_Trfase/lysoPLipase"/>
</dbReference>
<dbReference type="CDD" id="cd00833">
    <property type="entry name" value="PKS"/>
    <property type="match status" value="1"/>
</dbReference>
<evidence type="ECO:0000313" key="6">
    <source>
        <dbReference type="EnsemblMetazoa" id="XP_012063273.1"/>
    </source>
</evidence>
<dbReference type="STRING" id="12957.A0A158P0G5"/>
<dbReference type="SMART" id="SM00829">
    <property type="entry name" value="PKS_ER"/>
    <property type="match status" value="1"/>
</dbReference>
<feature type="domain" description="Ketosynthase family 3 (KS3)" evidence="5">
    <location>
        <begin position="1"/>
        <end position="326"/>
    </location>
</feature>
<dbReference type="GO" id="GO:0004312">
    <property type="term" value="F:fatty acid synthase activity"/>
    <property type="evidence" value="ECO:0007669"/>
    <property type="project" value="TreeGrafter"/>
</dbReference>
<dbReference type="EMBL" id="ADTU01004887">
    <property type="status" value="NOT_ANNOTATED_CDS"/>
    <property type="molecule type" value="Genomic_DNA"/>
</dbReference>
<dbReference type="InterPro" id="IPR018201">
    <property type="entry name" value="Ketoacyl_synth_AS"/>
</dbReference>
<dbReference type="EMBL" id="ADTU01004888">
    <property type="status" value="NOT_ANNOTATED_CDS"/>
    <property type="molecule type" value="Genomic_DNA"/>
</dbReference>
<dbReference type="PROSITE" id="PS50075">
    <property type="entry name" value="CARRIER"/>
    <property type="match status" value="1"/>
</dbReference>
<dbReference type="Proteomes" id="UP000005205">
    <property type="component" value="Unassembled WGS sequence"/>
</dbReference>
<dbReference type="Gene3D" id="3.40.47.10">
    <property type="match status" value="1"/>
</dbReference>
<protein>
    <submittedName>
        <fullName evidence="6">Uncharacterized protein</fullName>
    </submittedName>
</protein>
<dbReference type="Pfam" id="PF00550">
    <property type="entry name" value="PP-binding"/>
    <property type="match status" value="1"/>
</dbReference>
<dbReference type="PANTHER" id="PTHR43775">
    <property type="entry name" value="FATTY ACID SYNTHASE"/>
    <property type="match status" value="1"/>
</dbReference>
<keyword evidence="1" id="KW-0596">Phosphopantetheine</keyword>
<dbReference type="Gene3D" id="1.10.1200.10">
    <property type="entry name" value="ACP-like"/>
    <property type="match status" value="1"/>
</dbReference>
<feature type="domain" description="Carrier" evidence="4">
    <location>
        <begin position="1851"/>
        <end position="1925"/>
    </location>
</feature>
<dbReference type="CDD" id="cd05195">
    <property type="entry name" value="enoyl_red"/>
    <property type="match status" value="1"/>
</dbReference>
<dbReference type="GO" id="GO:0016491">
    <property type="term" value="F:oxidoreductase activity"/>
    <property type="evidence" value="ECO:0007669"/>
    <property type="project" value="InterPro"/>
</dbReference>
<evidence type="ECO:0000259" key="4">
    <source>
        <dbReference type="PROSITE" id="PS50075"/>
    </source>
</evidence>
<dbReference type="Pfam" id="PF02801">
    <property type="entry name" value="Ketoacyl-synt_C"/>
    <property type="match status" value="1"/>
</dbReference>
<keyword evidence="3" id="KW-0808">Transferase</keyword>
<dbReference type="SUPFAM" id="SSF52151">
    <property type="entry name" value="FabD/lysophospholipase-like"/>
    <property type="match status" value="1"/>
</dbReference>
<dbReference type="Gene3D" id="3.40.366.10">
    <property type="entry name" value="Malonyl-Coenzyme A Acyl Carrier Protein, domain 2"/>
    <property type="match status" value="1"/>
</dbReference>
<dbReference type="SUPFAM" id="SSF53901">
    <property type="entry name" value="Thiolase-like"/>
    <property type="match status" value="1"/>
</dbReference>
<accession>A0A158P0G5</accession>
<dbReference type="SMART" id="SM00822">
    <property type="entry name" value="PKS_KR"/>
    <property type="match status" value="1"/>
</dbReference>
<dbReference type="SUPFAM" id="SSF47336">
    <property type="entry name" value="ACP-like"/>
    <property type="match status" value="1"/>
</dbReference>
<dbReference type="InterPro" id="IPR049391">
    <property type="entry name" value="FAS_pseudo-KR"/>
</dbReference>
<dbReference type="Pfam" id="PF16197">
    <property type="entry name" value="KAsynt_C_assoc"/>
    <property type="match status" value="1"/>
</dbReference>
<evidence type="ECO:0000256" key="2">
    <source>
        <dbReference type="ARBA" id="ARBA00022553"/>
    </source>
</evidence>
<dbReference type="InterPro" id="IPR032821">
    <property type="entry name" value="PKS_assoc"/>
</dbReference>
<dbReference type="KEGG" id="acep:105626590"/>
<dbReference type="SUPFAM" id="SSF50129">
    <property type="entry name" value="GroES-like"/>
    <property type="match status" value="1"/>
</dbReference>
<dbReference type="InterPro" id="IPR042104">
    <property type="entry name" value="PKS_dehydratase_sf"/>
</dbReference>
<dbReference type="PANTHER" id="PTHR43775:SF23">
    <property type="entry name" value="FATTY ACID SYNTHASE 3"/>
    <property type="match status" value="1"/>
</dbReference>
<dbReference type="InParanoid" id="A0A158P0G5"/>
<dbReference type="InterPro" id="IPR011032">
    <property type="entry name" value="GroES-like_sf"/>
</dbReference>
<dbReference type="InterPro" id="IPR014031">
    <property type="entry name" value="Ketoacyl_synth_C"/>
</dbReference>
<proteinExistence type="predicted"/>
<dbReference type="Gene3D" id="3.90.180.10">
    <property type="entry name" value="Medium-chain alcohol dehydrogenases, catalytic domain"/>
    <property type="match status" value="1"/>
</dbReference>
<evidence type="ECO:0000313" key="7">
    <source>
        <dbReference type="Proteomes" id="UP000005205"/>
    </source>
</evidence>
<dbReference type="Pfam" id="PF08659">
    <property type="entry name" value="KR"/>
    <property type="match status" value="1"/>
</dbReference>
<organism evidence="6 7">
    <name type="scientific">Atta cephalotes</name>
    <name type="common">Leafcutter ant</name>
    <dbReference type="NCBI Taxonomy" id="12957"/>
    <lineage>
        <taxon>Eukaryota</taxon>
        <taxon>Metazoa</taxon>
        <taxon>Ecdysozoa</taxon>
        <taxon>Arthropoda</taxon>
        <taxon>Hexapoda</taxon>
        <taxon>Insecta</taxon>
        <taxon>Pterygota</taxon>
        <taxon>Neoptera</taxon>
        <taxon>Endopterygota</taxon>
        <taxon>Hymenoptera</taxon>
        <taxon>Apocrita</taxon>
        <taxon>Aculeata</taxon>
        <taxon>Formicoidea</taxon>
        <taxon>Formicidae</taxon>
        <taxon>Myrmicinae</taxon>
        <taxon>Atta</taxon>
    </lineage>
</organism>
<dbReference type="Pfam" id="PF21149">
    <property type="entry name" value="FAS_pseudo-KR"/>
    <property type="match status" value="1"/>
</dbReference>
<dbReference type="Pfam" id="PF00109">
    <property type="entry name" value="ketoacyl-synt"/>
    <property type="match status" value="1"/>
</dbReference>
<dbReference type="PROSITE" id="PS00606">
    <property type="entry name" value="KS3_1"/>
    <property type="match status" value="1"/>
</dbReference>
<dbReference type="EnsemblMetazoa" id="XM_012207883.1">
    <property type="protein sequence ID" value="XP_012063273.1"/>
    <property type="gene ID" value="LOC105626590"/>
</dbReference>
<dbReference type="InterPro" id="IPR001227">
    <property type="entry name" value="Ac_transferase_dom_sf"/>
</dbReference>
<dbReference type="GO" id="GO:0004315">
    <property type="term" value="F:3-oxoacyl-[acyl-carrier-protein] synthase activity"/>
    <property type="evidence" value="ECO:0007669"/>
    <property type="project" value="InterPro"/>
</dbReference>
<dbReference type="Gene3D" id="3.30.70.3290">
    <property type="match status" value="2"/>
</dbReference>
<dbReference type="InterPro" id="IPR013968">
    <property type="entry name" value="PKS_KR"/>
</dbReference>
<dbReference type="InterPro" id="IPR036736">
    <property type="entry name" value="ACP-like_sf"/>
</dbReference>
<dbReference type="Pfam" id="PF00698">
    <property type="entry name" value="Acyl_transf_1"/>
    <property type="match status" value="1"/>
</dbReference>
<dbReference type="OrthoDB" id="329835at2759"/>
<evidence type="ECO:0000256" key="1">
    <source>
        <dbReference type="ARBA" id="ARBA00022450"/>
    </source>
</evidence>
<dbReference type="InterPro" id="IPR009081">
    <property type="entry name" value="PP-bd_ACP"/>
</dbReference>
<dbReference type="EMBL" id="ADTU01004886">
    <property type="status" value="NOT_ANNOTATED_CDS"/>
    <property type="molecule type" value="Genomic_DNA"/>
</dbReference>
<name>A0A158P0G5_ATTCE</name>
<dbReference type="InterPro" id="IPR057326">
    <property type="entry name" value="KR_dom"/>
</dbReference>
<dbReference type="SUPFAM" id="SSF51735">
    <property type="entry name" value="NAD(P)-binding Rossmann-fold domains"/>
    <property type="match status" value="2"/>
</dbReference>
<keyword evidence="2" id="KW-0597">Phosphoprotein</keyword>
<dbReference type="SMART" id="SM00827">
    <property type="entry name" value="PKS_AT"/>
    <property type="match status" value="1"/>
</dbReference>
<reference evidence="7" key="1">
    <citation type="journal article" date="2011" name="PLoS Genet.">
        <title>The genome sequence of the leaf-cutter ant Atta cephalotes reveals insights into its obligate symbiotic lifestyle.</title>
        <authorList>
            <person name="Suen G."/>
            <person name="Teiling C."/>
            <person name="Li L."/>
            <person name="Holt C."/>
            <person name="Abouheif E."/>
            <person name="Bornberg-Bauer E."/>
            <person name="Bouffard P."/>
            <person name="Caldera E.J."/>
            <person name="Cash E."/>
            <person name="Cavanaugh A."/>
            <person name="Denas O."/>
            <person name="Elhaik E."/>
            <person name="Fave M.J."/>
            <person name="Gadau J."/>
            <person name="Gibson J.D."/>
            <person name="Graur D."/>
            <person name="Grubbs K.J."/>
            <person name="Hagen D.E."/>
            <person name="Harkins T.T."/>
            <person name="Helmkampf M."/>
            <person name="Hu H."/>
            <person name="Johnson B.R."/>
            <person name="Kim J."/>
            <person name="Marsh S.E."/>
            <person name="Moeller J.A."/>
            <person name="Munoz-Torres M.C."/>
            <person name="Murphy M.C."/>
            <person name="Naughton M.C."/>
            <person name="Nigam S."/>
            <person name="Overson R."/>
            <person name="Rajakumar R."/>
            <person name="Reese J.T."/>
            <person name="Scott J.J."/>
            <person name="Smith C.R."/>
            <person name="Tao S."/>
            <person name="Tsutsui N.D."/>
            <person name="Viljakainen L."/>
            <person name="Wissler L."/>
            <person name="Yandell M.D."/>
            <person name="Zimmer F."/>
            <person name="Taylor J."/>
            <person name="Slater S.C."/>
            <person name="Clifton S.W."/>
            <person name="Warren W.C."/>
            <person name="Elsik C.G."/>
            <person name="Smith C.D."/>
            <person name="Weinstock G.M."/>
            <person name="Gerardo N.M."/>
            <person name="Currie C.R."/>
        </authorList>
    </citation>
    <scope>NUCLEOTIDE SEQUENCE [LARGE SCALE GENOMIC DNA]</scope>
</reference>
<dbReference type="Gene3D" id="3.40.50.720">
    <property type="entry name" value="NAD(P)-binding Rossmann-like Domain"/>
    <property type="match status" value="1"/>
</dbReference>
<dbReference type="InterPro" id="IPR014030">
    <property type="entry name" value="Ketoacyl_synth_N"/>
</dbReference>
<dbReference type="GO" id="GO:0006633">
    <property type="term" value="P:fatty acid biosynthetic process"/>
    <property type="evidence" value="ECO:0007669"/>
    <property type="project" value="InterPro"/>
</dbReference>
<gene>
    <name evidence="6" type="primary">105626590</name>
</gene>
<keyword evidence="7" id="KW-1185">Reference proteome</keyword>
<dbReference type="eggNOG" id="KOG1202">
    <property type="taxonomic scope" value="Eukaryota"/>
</dbReference>
<dbReference type="InterPro" id="IPR050091">
    <property type="entry name" value="PKS_NRPS_Biosynth_Enz"/>
</dbReference>
<dbReference type="Pfam" id="PF13602">
    <property type="entry name" value="ADH_zinc_N_2"/>
    <property type="match status" value="1"/>
</dbReference>
<dbReference type="InterPro" id="IPR014043">
    <property type="entry name" value="Acyl_transferase_dom"/>
</dbReference>